<feature type="compositionally biased region" description="Basic and acidic residues" evidence="14">
    <location>
        <begin position="755"/>
        <end position="765"/>
    </location>
</feature>
<dbReference type="EC" id="5.6.2.1" evidence="13"/>
<dbReference type="Gene3D" id="1.10.290.10">
    <property type="entry name" value="Topoisomerase I, domain 4"/>
    <property type="match status" value="1"/>
</dbReference>
<feature type="domain" description="GRF-type" evidence="17">
    <location>
        <begin position="777"/>
        <end position="815"/>
    </location>
</feature>
<dbReference type="InterPro" id="IPR013825">
    <property type="entry name" value="Topo_IA_cen_sub2"/>
</dbReference>
<evidence type="ECO:0000256" key="5">
    <source>
        <dbReference type="ARBA" id="ARBA00022737"/>
    </source>
</evidence>
<dbReference type="Gene3D" id="1.10.460.10">
    <property type="entry name" value="Topoisomerase I, domain 2"/>
    <property type="match status" value="1"/>
</dbReference>
<evidence type="ECO:0000313" key="19">
    <source>
        <dbReference type="EMBL" id="KAI5070985.1"/>
    </source>
</evidence>
<keyword evidence="10 13" id="KW-0238">DNA-binding</keyword>
<dbReference type="CDD" id="cd00186">
    <property type="entry name" value="TOP1Ac"/>
    <property type="match status" value="1"/>
</dbReference>
<feature type="domain" description="Toprim" evidence="16">
    <location>
        <begin position="4"/>
        <end position="148"/>
    </location>
</feature>
<dbReference type="InterPro" id="IPR000380">
    <property type="entry name" value="Topo_IA"/>
</dbReference>
<dbReference type="InterPro" id="IPR003601">
    <property type="entry name" value="Topo_IA_2"/>
</dbReference>
<keyword evidence="6 12" id="KW-0863">Zinc-finger</keyword>
<dbReference type="Pfam" id="PF01751">
    <property type="entry name" value="Toprim"/>
    <property type="match status" value="1"/>
</dbReference>
<feature type="compositionally biased region" description="Polar residues" evidence="14">
    <location>
        <begin position="822"/>
        <end position="831"/>
    </location>
</feature>
<keyword evidence="20" id="KW-1185">Reference proteome</keyword>
<evidence type="ECO:0000259" key="17">
    <source>
        <dbReference type="PROSITE" id="PS51999"/>
    </source>
</evidence>
<proteinExistence type="inferred from homology"/>
<evidence type="ECO:0000256" key="11">
    <source>
        <dbReference type="ARBA" id="ARBA00023235"/>
    </source>
</evidence>
<keyword evidence="7" id="KW-0862">Zinc</keyword>
<evidence type="ECO:0000256" key="4">
    <source>
        <dbReference type="ARBA" id="ARBA00022723"/>
    </source>
</evidence>
<feature type="region of interest" description="Disordered" evidence="14">
    <location>
        <begin position="732"/>
        <end position="769"/>
    </location>
</feature>
<keyword evidence="8" id="KW-0460">Magnesium</keyword>
<dbReference type="Pfam" id="PF01131">
    <property type="entry name" value="Topoisom_bac"/>
    <property type="match status" value="1"/>
</dbReference>
<comment type="cofactor">
    <cofactor evidence="2">
        <name>Mg(2+)</name>
        <dbReference type="ChEBI" id="CHEBI:18420"/>
    </cofactor>
</comment>
<evidence type="ECO:0000256" key="14">
    <source>
        <dbReference type="SAM" id="MobiDB-lite"/>
    </source>
</evidence>
<evidence type="ECO:0000256" key="12">
    <source>
        <dbReference type="PROSITE-ProRule" id="PRU00047"/>
    </source>
</evidence>
<dbReference type="GO" id="GO:0031422">
    <property type="term" value="C:RecQ family helicase-topoisomerase III complex"/>
    <property type="evidence" value="ECO:0007669"/>
    <property type="project" value="TreeGrafter"/>
</dbReference>
<dbReference type="Gene3D" id="2.70.20.10">
    <property type="entry name" value="Topoisomerase I, domain 3"/>
    <property type="match status" value="1"/>
</dbReference>
<dbReference type="SUPFAM" id="SSF57756">
    <property type="entry name" value="Retrovirus zinc finger-like domains"/>
    <property type="match status" value="1"/>
</dbReference>
<dbReference type="InterPro" id="IPR001878">
    <property type="entry name" value="Znf_CCHC"/>
</dbReference>
<dbReference type="PRINTS" id="PR00417">
    <property type="entry name" value="PRTPISMRASEI"/>
</dbReference>
<dbReference type="FunFam" id="1.10.290.10:FF:000003">
    <property type="entry name" value="DNA topoisomerase"/>
    <property type="match status" value="1"/>
</dbReference>
<dbReference type="InterPro" id="IPR003602">
    <property type="entry name" value="Topo_IA_DNA-bd_dom"/>
</dbReference>
<feature type="compositionally biased region" description="Polar residues" evidence="14">
    <location>
        <begin position="745"/>
        <end position="754"/>
    </location>
</feature>
<comment type="similarity">
    <text evidence="3 13">Belongs to the type IA topoisomerase family.</text>
</comment>
<dbReference type="GO" id="GO:0005634">
    <property type="term" value="C:nucleus"/>
    <property type="evidence" value="ECO:0007669"/>
    <property type="project" value="TreeGrafter"/>
</dbReference>
<dbReference type="InterPro" id="IPR034144">
    <property type="entry name" value="TOPRIM_TopoIII"/>
</dbReference>
<feature type="region of interest" description="Disordered" evidence="14">
    <location>
        <begin position="822"/>
        <end position="866"/>
    </location>
</feature>
<evidence type="ECO:0000259" key="16">
    <source>
        <dbReference type="PROSITE" id="PS50880"/>
    </source>
</evidence>
<evidence type="ECO:0000256" key="10">
    <source>
        <dbReference type="ARBA" id="ARBA00023125"/>
    </source>
</evidence>
<dbReference type="PROSITE" id="PS52039">
    <property type="entry name" value="TOPO_IA_2"/>
    <property type="match status" value="1"/>
</dbReference>
<dbReference type="SMART" id="SM00493">
    <property type="entry name" value="TOPRIM"/>
    <property type="match status" value="1"/>
</dbReference>
<evidence type="ECO:0000313" key="20">
    <source>
        <dbReference type="Proteomes" id="UP000886520"/>
    </source>
</evidence>
<dbReference type="GO" id="GO:0003917">
    <property type="term" value="F:DNA topoisomerase type I (single strand cut, ATP-independent) activity"/>
    <property type="evidence" value="ECO:0007669"/>
    <property type="project" value="UniProtKB-EC"/>
</dbReference>
<dbReference type="CDD" id="cd03362">
    <property type="entry name" value="TOPRIM_TopoIA_TopoIII"/>
    <property type="match status" value="1"/>
</dbReference>
<dbReference type="Gene3D" id="3.40.50.140">
    <property type="match status" value="1"/>
</dbReference>
<accession>A0A9D4UNC9</accession>
<evidence type="ECO:0000256" key="2">
    <source>
        <dbReference type="ARBA" id="ARBA00001946"/>
    </source>
</evidence>
<dbReference type="GO" id="GO:0006265">
    <property type="term" value="P:DNA topological change"/>
    <property type="evidence" value="ECO:0007669"/>
    <property type="project" value="InterPro"/>
</dbReference>
<dbReference type="EMBL" id="JABFUD020000013">
    <property type="protein sequence ID" value="KAI5070985.1"/>
    <property type="molecule type" value="Genomic_DNA"/>
</dbReference>
<dbReference type="GO" id="GO:0006281">
    <property type="term" value="P:DNA repair"/>
    <property type="evidence" value="ECO:0007669"/>
    <property type="project" value="TreeGrafter"/>
</dbReference>
<evidence type="ECO:0000259" key="15">
    <source>
        <dbReference type="PROSITE" id="PS50158"/>
    </source>
</evidence>
<dbReference type="InterPro" id="IPR023405">
    <property type="entry name" value="Topo_IA_core_domain"/>
</dbReference>
<dbReference type="InterPro" id="IPR013497">
    <property type="entry name" value="Topo_IA_cen"/>
</dbReference>
<comment type="function">
    <text evidence="13">Introduces a single-strand break via transesterification at a target site in duplex DNA. Releases the supercoiling and torsional tension of DNA introduced during the DNA replication and transcription by transiently cleaving and rejoining one strand of the DNA duplex. The scissile phosphodiester is attacked by the catalytic tyrosine of the enzyme, resulting in the formation of a DNA-(5'-phosphotyrosyl)-enzyme intermediate and the expulsion of a 3'-OH DNA strand.</text>
</comment>
<dbReference type="PROSITE" id="PS50880">
    <property type="entry name" value="TOPRIM"/>
    <property type="match status" value="1"/>
</dbReference>
<dbReference type="OrthoDB" id="430051at2759"/>
<dbReference type="InterPro" id="IPR036875">
    <property type="entry name" value="Znf_CCHC_sf"/>
</dbReference>
<dbReference type="InterPro" id="IPR023406">
    <property type="entry name" value="Topo_IA_AS"/>
</dbReference>
<keyword evidence="5" id="KW-0677">Repeat</keyword>
<evidence type="ECO:0000259" key="18">
    <source>
        <dbReference type="PROSITE" id="PS52039"/>
    </source>
</evidence>
<keyword evidence="9 13" id="KW-0799">Topoisomerase</keyword>
<gene>
    <name evidence="19" type="ORF">GOP47_0013236</name>
</gene>
<dbReference type="GO" id="GO:0008270">
    <property type="term" value="F:zinc ion binding"/>
    <property type="evidence" value="ECO:0007669"/>
    <property type="project" value="UniProtKB-KW"/>
</dbReference>
<evidence type="ECO:0000256" key="1">
    <source>
        <dbReference type="ARBA" id="ARBA00000213"/>
    </source>
</evidence>
<feature type="domain" description="Topo IA-type catalytic" evidence="18">
    <location>
        <begin position="166"/>
        <end position="597"/>
    </location>
</feature>
<keyword evidence="11 13" id="KW-0413">Isomerase</keyword>
<dbReference type="Pfam" id="PF01396">
    <property type="entry name" value="Zn_ribbon_Top1"/>
    <property type="match status" value="1"/>
</dbReference>
<keyword evidence="4" id="KW-0479">Metal-binding</keyword>
<comment type="catalytic activity">
    <reaction evidence="1 13">
        <text>ATP-independent breakage of single-stranded DNA, followed by passage and rejoining.</text>
        <dbReference type="EC" id="5.6.2.1"/>
    </reaction>
</comment>
<name>A0A9D4UNC9_ADICA</name>
<dbReference type="GO" id="GO:0003677">
    <property type="term" value="F:DNA binding"/>
    <property type="evidence" value="ECO:0007669"/>
    <property type="project" value="UniProtKB-KW"/>
</dbReference>
<dbReference type="InterPro" id="IPR013826">
    <property type="entry name" value="Topo_IA_cen_sub3"/>
</dbReference>
<protein>
    <recommendedName>
        <fullName evidence="13">DNA topoisomerase</fullName>
        <ecNumber evidence="13">5.6.2.1</ecNumber>
    </recommendedName>
</protein>
<evidence type="ECO:0000256" key="3">
    <source>
        <dbReference type="ARBA" id="ARBA00009446"/>
    </source>
</evidence>
<evidence type="ECO:0000256" key="9">
    <source>
        <dbReference type="ARBA" id="ARBA00023029"/>
    </source>
</evidence>
<sequence>MVVRVLNVAEKPSVARAVSEILSGGTMRSREGRSVYNKIFEFEYTIAGQRCFMSVTSVTGHLMELEFEERYRKWHSCDPAELYHAPVRKHVPSDKLPLQRTLQEEARRCSWLILWLDCDREGENIAYEVVDICNSSNPNLNIWRARFSALIHRDIHDAAQNLVRPNSLFADAVDVRQEIDLRIGASFTRFQTMLLGDSFVFPFAENEKKLVLSYGPCQFPTLGFVVERYWEIQAHQPEDFWTINCQYSSDEGNANFSWKRGHLFDQLAAVMIYEMCVDEPLATVYEVTGRESRKYPPHPLNTVELQKRASRYFRMSSEQTMKVAEELYQSGFISYPRTETDFFSENFDLQNIARQQVQHSTWGNYAERLLDSATNLWRQPSNGGHDDKAHPPIHPTKYSNGELNWSNDHLRLYELVTRHFLACVSQPAIGYGTTASIDIAGENFTASGLMITAKNYLEVYRFESWGGSTIPTFEVGQQFVPTRLTLDMGTTMPPPLLSEADLISLMDQTGIGTDATMHDHIKKLLDRCYAVKDANTRFSPTKLGEALVMGYDIMGYELWKPYLRAMMERDMKAVSDGTKTKAEVLESSLREMKACFLDAKSHKAKMFEAMEFFFERSNRPVAEQQFVAEVVRNCSACNNANMVLRKKPDGKFMVGCLNFPQCRNAVWLPNALLEASVSAEICSRCGPGTVYRINFKFKQGEIPPQYSTEYIGCVGGCDPVLKELIEICGTGTRSQPGGRQAGNRGPSNAQTNSRSDPRGVPHPDQHPAPNLSDAVMCHCQQVCSLLTAQTESNRGRRFYRCSSNSCDFFLWEIPTSSHASAVDNFPTNTGRAGQEQRRINMQPRAGRNGQASRGRTRAGRRETRAENGGAFVRATGEAISPNSCFVCGETSHWANSCPNRNT</sequence>
<dbReference type="PROSITE" id="PS50158">
    <property type="entry name" value="ZF_CCHC"/>
    <property type="match status" value="1"/>
</dbReference>
<evidence type="ECO:0000256" key="13">
    <source>
        <dbReference type="RuleBase" id="RU362092"/>
    </source>
</evidence>
<dbReference type="InterPro" id="IPR013498">
    <property type="entry name" value="Topo_IA_Znf"/>
</dbReference>
<evidence type="ECO:0000256" key="7">
    <source>
        <dbReference type="ARBA" id="ARBA00022833"/>
    </source>
</evidence>
<dbReference type="Proteomes" id="UP000886520">
    <property type="component" value="Chromosome 13"/>
</dbReference>
<dbReference type="GO" id="GO:0006310">
    <property type="term" value="P:DNA recombination"/>
    <property type="evidence" value="ECO:0007669"/>
    <property type="project" value="TreeGrafter"/>
</dbReference>
<dbReference type="PROSITE" id="PS51999">
    <property type="entry name" value="ZF_GRF"/>
    <property type="match status" value="1"/>
</dbReference>
<dbReference type="PANTHER" id="PTHR11390:SF21">
    <property type="entry name" value="DNA TOPOISOMERASE 3-ALPHA"/>
    <property type="match status" value="1"/>
</dbReference>
<dbReference type="Gene3D" id="4.10.60.10">
    <property type="entry name" value="Zinc finger, CCHC-type"/>
    <property type="match status" value="1"/>
</dbReference>
<dbReference type="InterPro" id="IPR006171">
    <property type="entry name" value="TOPRIM_dom"/>
</dbReference>
<comment type="caution">
    <text evidence="19">The sequence shown here is derived from an EMBL/GenBank/DDBJ whole genome shotgun (WGS) entry which is preliminary data.</text>
</comment>
<dbReference type="FunFam" id="2.70.20.10:FF:000004">
    <property type="entry name" value="DNA topoisomerase"/>
    <property type="match status" value="1"/>
</dbReference>
<dbReference type="AlphaFoldDB" id="A0A9D4UNC9"/>
<reference evidence="19" key="1">
    <citation type="submission" date="2021-01" db="EMBL/GenBank/DDBJ databases">
        <title>Adiantum capillus-veneris genome.</title>
        <authorList>
            <person name="Fang Y."/>
            <person name="Liao Q."/>
        </authorList>
    </citation>
    <scope>NUCLEOTIDE SEQUENCE</scope>
    <source>
        <strain evidence="19">H3</strain>
        <tissue evidence="19">Leaf</tissue>
    </source>
</reference>
<dbReference type="SMART" id="SM00436">
    <property type="entry name" value="TOP1Bc"/>
    <property type="match status" value="1"/>
</dbReference>
<dbReference type="Pfam" id="PF06839">
    <property type="entry name" value="Zn_ribbon_GRF"/>
    <property type="match status" value="1"/>
</dbReference>
<dbReference type="SMART" id="SM00437">
    <property type="entry name" value="TOP1Ac"/>
    <property type="match status" value="1"/>
</dbReference>
<evidence type="ECO:0000256" key="8">
    <source>
        <dbReference type="ARBA" id="ARBA00022842"/>
    </source>
</evidence>
<dbReference type="InterPro" id="IPR010666">
    <property type="entry name" value="Znf_GRF"/>
</dbReference>
<dbReference type="PROSITE" id="PS00396">
    <property type="entry name" value="TOPO_IA_1"/>
    <property type="match status" value="1"/>
</dbReference>
<dbReference type="PANTHER" id="PTHR11390">
    <property type="entry name" value="PROKARYOTIC DNA TOPOISOMERASE"/>
    <property type="match status" value="1"/>
</dbReference>
<dbReference type="FunFam" id="3.40.50.140:FF:000003">
    <property type="entry name" value="DNA topoisomerase"/>
    <property type="match status" value="1"/>
</dbReference>
<dbReference type="SUPFAM" id="SSF56712">
    <property type="entry name" value="Prokaryotic type I DNA topoisomerase"/>
    <property type="match status" value="1"/>
</dbReference>
<feature type="domain" description="CCHC-type" evidence="15">
    <location>
        <begin position="884"/>
        <end position="899"/>
    </location>
</feature>
<organism evidence="19 20">
    <name type="scientific">Adiantum capillus-veneris</name>
    <name type="common">Maidenhair fern</name>
    <dbReference type="NCBI Taxonomy" id="13818"/>
    <lineage>
        <taxon>Eukaryota</taxon>
        <taxon>Viridiplantae</taxon>
        <taxon>Streptophyta</taxon>
        <taxon>Embryophyta</taxon>
        <taxon>Tracheophyta</taxon>
        <taxon>Polypodiopsida</taxon>
        <taxon>Polypodiidae</taxon>
        <taxon>Polypodiales</taxon>
        <taxon>Pteridineae</taxon>
        <taxon>Pteridaceae</taxon>
        <taxon>Vittarioideae</taxon>
        <taxon>Adiantum</taxon>
    </lineage>
</organism>
<dbReference type="SMART" id="SM00343">
    <property type="entry name" value="ZnF_C2HC"/>
    <property type="match status" value="1"/>
</dbReference>
<dbReference type="Gene3D" id="3.30.65.10">
    <property type="entry name" value="Bacterial Topoisomerase I, domain 1"/>
    <property type="match status" value="1"/>
</dbReference>
<dbReference type="InterPro" id="IPR013824">
    <property type="entry name" value="Topo_IA_cen_sub1"/>
</dbReference>
<evidence type="ECO:0000256" key="6">
    <source>
        <dbReference type="ARBA" id="ARBA00022771"/>
    </source>
</evidence>